<evidence type="ECO:0000313" key="2">
    <source>
        <dbReference type="Proteomes" id="UP001239111"/>
    </source>
</evidence>
<evidence type="ECO:0000313" key="1">
    <source>
        <dbReference type="EMBL" id="KAJ8679008.1"/>
    </source>
</evidence>
<gene>
    <name evidence="1" type="ORF">QAD02_014795</name>
</gene>
<keyword evidence="2" id="KW-1185">Reference proteome</keyword>
<protein>
    <submittedName>
        <fullName evidence="1">Uncharacterized protein</fullName>
    </submittedName>
</protein>
<sequence length="674" mass="77255">MLTLCYIKRLLYQTAWILPVLIWDKSFAMNLNFSVSLIAKIHRYYMFPGVVILYGDNSNGFMAQSNVSALIKRLSARYIPSQAVRYSDLDEASNYYLALRKGSLFVTPLTSEENFENLSEATSRTDMSRHSWLTIFAEYINQQVFDMCQRPSGNPFNLIFSSRMIVRCFKDDTLRKWFSIYGNQTETLELDKCDPGWDLTHTRNYFDSRYNLSGKIIRIATNSRKTSQMNAKMAGFFEAVLHELEASMNFEVKLVKTDDGFGKWDSKNRRWSGLMGSLIEQQIDMAVAPISISEARLNFIDFTRPLLRSPVRIYVRQPNGTRVQWSAYFRIFTIPVWIYIGLALILATLVTTLIRIRLNDLDYFWISLDHILENFIDMWGIYCQQGVPEFPVATSLRLAYFTMLLMALLIYAIYSASITSYLTVLTPTLPFSDTKGFAQDRSYKLIVLQNSNDQNLIMSSKDPVLSVLQPLMKNFEDLPLNPFEGFQQVCNERVGFYTSEADHKGVSARIPCDLTFIETGQFECLAMAFPRNSPYKISINYNLRRLEDVGILNRLKNRYFREYSINFETGHPEISLSGVAPLLTIFVSGTAISILSLNWETRTLESAARKISDNLCARIGLDLTPPKAKLIHFNNERIPPSKISIDVIVMSITIDGQQVCSCASAKILGIWFDY</sequence>
<dbReference type="Proteomes" id="UP001239111">
    <property type="component" value="Chromosome 2"/>
</dbReference>
<comment type="caution">
    <text evidence="1">The sequence shown here is derived from an EMBL/GenBank/DDBJ whole genome shotgun (WGS) entry which is preliminary data.</text>
</comment>
<dbReference type="EMBL" id="CM056742">
    <property type="protein sequence ID" value="KAJ8679008.1"/>
    <property type="molecule type" value="Genomic_DNA"/>
</dbReference>
<accession>A0ACC2P7E4</accession>
<proteinExistence type="predicted"/>
<name>A0ACC2P7E4_9HYME</name>
<reference evidence="1" key="1">
    <citation type="submission" date="2023-04" db="EMBL/GenBank/DDBJ databases">
        <title>A chromosome-level genome assembly of the parasitoid wasp Eretmocerus hayati.</title>
        <authorList>
            <person name="Zhong Y."/>
            <person name="Liu S."/>
            <person name="Liu Y."/>
        </authorList>
    </citation>
    <scope>NUCLEOTIDE SEQUENCE</scope>
    <source>
        <strain evidence="1">ZJU_SS_LIU_2023</strain>
    </source>
</reference>
<organism evidence="1 2">
    <name type="scientific">Eretmocerus hayati</name>
    <dbReference type="NCBI Taxonomy" id="131215"/>
    <lineage>
        <taxon>Eukaryota</taxon>
        <taxon>Metazoa</taxon>
        <taxon>Ecdysozoa</taxon>
        <taxon>Arthropoda</taxon>
        <taxon>Hexapoda</taxon>
        <taxon>Insecta</taxon>
        <taxon>Pterygota</taxon>
        <taxon>Neoptera</taxon>
        <taxon>Endopterygota</taxon>
        <taxon>Hymenoptera</taxon>
        <taxon>Apocrita</taxon>
        <taxon>Proctotrupomorpha</taxon>
        <taxon>Chalcidoidea</taxon>
        <taxon>Aphelinidae</taxon>
        <taxon>Aphelininae</taxon>
        <taxon>Eretmocerus</taxon>
    </lineage>
</organism>